<name>A0ABN8XNE8_RANTA</name>
<keyword evidence="2" id="KW-1185">Reference proteome</keyword>
<sequence length="145" mass="16322">MHHRGTLCTRRMMLYFKETPLLKLCGMARISRRYIACVGPRLGLRSYCSRERSTGAAVAYAGRYRRVERQLIGFNRLLRGYRTRRSHCAGASVARQAGAPPHAGTATHVPWNNDGTPESEFLWIYLHKSEVRFLANEGTCAGGAH</sequence>
<gene>
    <name evidence="1" type="ORF">MRATA1EN1_LOCUS30747</name>
</gene>
<reference evidence="1" key="1">
    <citation type="submission" date="2023-04" db="EMBL/GenBank/DDBJ databases">
        <authorList>
            <consortium name="ELIXIR-Norway"/>
        </authorList>
    </citation>
    <scope>NUCLEOTIDE SEQUENCE [LARGE SCALE GENOMIC DNA]</scope>
</reference>
<proteinExistence type="predicted"/>
<accession>A0ABN8XNE8</accession>
<organism evidence="1 2">
    <name type="scientific">Rangifer tarandus platyrhynchus</name>
    <name type="common">Svalbard reindeer</name>
    <dbReference type="NCBI Taxonomy" id="3082113"/>
    <lineage>
        <taxon>Eukaryota</taxon>
        <taxon>Metazoa</taxon>
        <taxon>Chordata</taxon>
        <taxon>Craniata</taxon>
        <taxon>Vertebrata</taxon>
        <taxon>Euteleostomi</taxon>
        <taxon>Mammalia</taxon>
        <taxon>Eutheria</taxon>
        <taxon>Laurasiatheria</taxon>
        <taxon>Artiodactyla</taxon>
        <taxon>Ruminantia</taxon>
        <taxon>Pecora</taxon>
        <taxon>Cervidae</taxon>
        <taxon>Odocoileinae</taxon>
        <taxon>Rangifer</taxon>
    </lineage>
</organism>
<evidence type="ECO:0000313" key="2">
    <source>
        <dbReference type="Proteomes" id="UP001176941"/>
    </source>
</evidence>
<evidence type="ECO:0000313" key="1">
    <source>
        <dbReference type="EMBL" id="CAI9149129.1"/>
    </source>
</evidence>
<protein>
    <submittedName>
        <fullName evidence="1">Uncharacterized protein</fullName>
    </submittedName>
</protein>
<dbReference type="Proteomes" id="UP001176941">
    <property type="component" value="Unassembled WGS sequence"/>
</dbReference>
<comment type="caution">
    <text evidence="1">The sequence shown here is derived from an EMBL/GenBank/DDBJ whole genome shotgun (WGS) entry which is preliminary data.</text>
</comment>
<dbReference type="EMBL" id="CATKSN020000138">
    <property type="protein sequence ID" value="CAI9149129.1"/>
    <property type="molecule type" value="Genomic_DNA"/>
</dbReference>